<evidence type="ECO:0000313" key="3">
    <source>
        <dbReference type="Proteomes" id="UP000646548"/>
    </source>
</evidence>
<protein>
    <submittedName>
        <fullName evidence="2">Uncharacterized protein</fullName>
    </submittedName>
</protein>
<evidence type="ECO:0000256" key="1">
    <source>
        <dbReference type="SAM" id="MobiDB-lite"/>
    </source>
</evidence>
<dbReference type="EMBL" id="WKFB01000006">
    <property type="protein sequence ID" value="KAF6739435.1"/>
    <property type="molecule type" value="Genomic_DNA"/>
</dbReference>
<feature type="region of interest" description="Disordered" evidence="1">
    <location>
        <begin position="249"/>
        <end position="293"/>
    </location>
</feature>
<feature type="region of interest" description="Disordered" evidence="1">
    <location>
        <begin position="34"/>
        <end position="142"/>
    </location>
</feature>
<comment type="caution">
    <text evidence="2">The sequence shown here is derived from an EMBL/GenBank/DDBJ whole genome shotgun (WGS) entry which is preliminary data.</text>
</comment>
<feature type="compositionally biased region" description="Basic and acidic residues" evidence="1">
    <location>
        <begin position="175"/>
        <end position="217"/>
    </location>
</feature>
<name>A0A834L2G0_ORYME</name>
<feature type="region of interest" description="Disordered" evidence="1">
    <location>
        <begin position="174"/>
        <end position="217"/>
    </location>
</feature>
<evidence type="ECO:0000313" key="2">
    <source>
        <dbReference type="EMBL" id="KAF6739435.1"/>
    </source>
</evidence>
<accession>A0A834L2G0</accession>
<sequence length="293" mass="32117">MLLLCFRALERTAAPERTFTCVVTMPNVAPALRGRRSLAVDRNQREGPRPPSSSSQICSPAAGNQQNQQNHQNQPPELVSDVTNANSPGSAVLPAADPPSITGFRTRTGPRQSPKTGSRLQNGSRPGAGGAAEKQNKEERKNQAAVQLRRLLLQGNRRVEALATVIQHLFSARTSVEDREERTSVEDREERTSVEDREERTSVEDREERTCVEDREERTCVRPRGADVLWRTSRADVCGGPSGLLWRTERTSVDDREEQTSCGGPRRSGTVCGGPRGADVWGGPRGADVCGRD</sequence>
<organism evidence="2 3">
    <name type="scientific">Oryzias melastigma</name>
    <name type="common">Marine medaka</name>
    <dbReference type="NCBI Taxonomy" id="30732"/>
    <lineage>
        <taxon>Eukaryota</taxon>
        <taxon>Metazoa</taxon>
        <taxon>Chordata</taxon>
        <taxon>Craniata</taxon>
        <taxon>Vertebrata</taxon>
        <taxon>Euteleostomi</taxon>
        <taxon>Actinopterygii</taxon>
        <taxon>Neopterygii</taxon>
        <taxon>Teleostei</taxon>
        <taxon>Neoteleostei</taxon>
        <taxon>Acanthomorphata</taxon>
        <taxon>Ovalentaria</taxon>
        <taxon>Atherinomorphae</taxon>
        <taxon>Beloniformes</taxon>
        <taxon>Adrianichthyidae</taxon>
        <taxon>Oryziinae</taxon>
        <taxon>Oryzias</taxon>
    </lineage>
</organism>
<feature type="compositionally biased region" description="Polar residues" evidence="1">
    <location>
        <begin position="103"/>
        <end position="124"/>
    </location>
</feature>
<dbReference type="AlphaFoldDB" id="A0A834L2G0"/>
<gene>
    <name evidence="2" type="ORF">FQA47_018262</name>
</gene>
<dbReference type="Proteomes" id="UP000646548">
    <property type="component" value="Unassembled WGS sequence"/>
</dbReference>
<reference evidence="2" key="1">
    <citation type="journal article" name="BMC Genomics">
        <title>Long-read sequencing and de novo genome assembly of marine medaka (Oryzias melastigma).</title>
        <authorList>
            <person name="Liang P."/>
            <person name="Saqib H.S.A."/>
            <person name="Ni X."/>
            <person name="Shen Y."/>
        </authorList>
    </citation>
    <scope>NUCLEOTIDE SEQUENCE</scope>
    <source>
        <strain evidence="2">Bigg-433</strain>
    </source>
</reference>
<proteinExistence type="predicted"/>
<feature type="compositionally biased region" description="Low complexity" evidence="1">
    <location>
        <begin position="64"/>
        <end position="74"/>
    </location>
</feature>
<feature type="compositionally biased region" description="Basic and acidic residues" evidence="1">
    <location>
        <begin position="38"/>
        <end position="48"/>
    </location>
</feature>